<feature type="repeat" description="PPR" evidence="2">
    <location>
        <begin position="230"/>
        <end position="264"/>
    </location>
</feature>
<dbReference type="Pfam" id="PF12854">
    <property type="entry name" value="PPR_1"/>
    <property type="match status" value="1"/>
</dbReference>
<dbReference type="Proteomes" id="UP001318860">
    <property type="component" value="Unassembled WGS sequence"/>
</dbReference>
<keyword evidence="1" id="KW-0677">Repeat</keyword>
<dbReference type="PANTHER" id="PTHR45613:SF354">
    <property type="entry name" value="OS10G0368902 PROTEIN"/>
    <property type="match status" value="1"/>
</dbReference>
<proteinExistence type="predicted"/>
<dbReference type="Pfam" id="PF13041">
    <property type="entry name" value="PPR_2"/>
    <property type="match status" value="5"/>
</dbReference>
<feature type="repeat" description="PPR" evidence="2">
    <location>
        <begin position="468"/>
        <end position="502"/>
    </location>
</feature>
<feature type="repeat" description="PPR" evidence="2">
    <location>
        <begin position="300"/>
        <end position="334"/>
    </location>
</feature>
<gene>
    <name evidence="3" type="ORF">DH2020_008034</name>
</gene>
<feature type="repeat" description="PPR" evidence="2">
    <location>
        <begin position="538"/>
        <end position="572"/>
    </location>
</feature>
<dbReference type="EMBL" id="JABTTQ020003506">
    <property type="protein sequence ID" value="KAK6115765.1"/>
    <property type="molecule type" value="Genomic_DNA"/>
</dbReference>
<feature type="repeat" description="PPR" evidence="2">
    <location>
        <begin position="503"/>
        <end position="537"/>
    </location>
</feature>
<dbReference type="PROSITE" id="PS51375">
    <property type="entry name" value="PPR"/>
    <property type="match status" value="9"/>
</dbReference>
<dbReference type="NCBIfam" id="TIGR00756">
    <property type="entry name" value="PPR"/>
    <property type="match status" value="10"/>
</dbReference>
<evidence type="ECO:0000313" key="3">
    <source>
        <dbReference type="EMBL" id="KAK6115765.1"/>
    </source>
</evidence>
<feature type="repeat" description="PPR" evidence="2">
    <location>
        <begin position="335"/>
        <end position="369"/>
    </location>
</feature>
<organism evidence="3 4">
    <name type="scientific">Rehmannia glutinosa</name>
    <name type="common">Chinese foxglove</name>
    <dbReference type="NCBI Taxonomy" id="99300"/>
    <lineage>
        <taxon>Eukaryota</taxon>
        <taxon>Viridiplantae</taxon>
        <taxon>Streptophyta</taxon>
        <taxon>Embryophyta</taxon>
        <taxon>Tracheophyta</taxon>
        <taxon>Spermatophyta</taxon>
        <taxon>Magnoliopsida</taxon>
        <taxon>eudicotyledons</taxon>
        <taxon>Gunneridae</taxon>
        <taxon>Pentapetalae</taxon>
        <taxon>asterids</taxon>
        <taxon>lamiids</taxon>
        <taxon>Lamiales</taxon>
        <taxon>Orobanchaceae</taxon>
        <taxon>Rehmannieae</taxon>
        <taxon>Rehmannia</taxon>
    </lineage>
</organism>
<feature type="repeat" description="PPR" evidence="2">
    <location>
        <begin position="433"/>
        <end position="467"/>
    </location>
</feature>
<evidence type="ECO:0000313" key="4">
    <source>
        <dbReference type="Proteomes" id="UP001318860"/>
    </source>
</evidence>
<evidence type="ECO:0000256" key="1">
    <source>
        <dbReference type="ARBA" id="ARBA00022737"/>
    </source>
</evidence>
<name>A0ABR0U0V5_REHGL</name>
<evidence type="ECO:0008006" key="5">
    <source>
        <dbReference type="Google" id="ProtNLM"/>
    </source>
</evidence>
<dbReference type="Gene3D" id="1.25.40.10">
    <property type="entry name" value="Tetratricopeptide repeat domain"/>
    <property type="match status" value="5"/>
</dbReference>
<reference evidence="3 4" key="1">
    <citation type="journal article" date="2021" name="Comput. Struct. Biotechnol. J.">
        <title>De novo genome assembly of the potent medicinal plant Rehmannia glutinosa using nanopore technology.</title>
        <authorList>
            <person name="Ma L."/>
            <person name="Dong C."/>
            <person name="Song C."/>
            <person name="Wang X."/>
            <person name="Zheng X."/>
            <person name="Niu Y."/>
            <person name="Chen S."/>
            <person name="Feng W."/>
        </authorList>
    </citation>
    <scope>NUCLEOTIDE SEQUENCE [LARGE SCALE GENOMIC DNA]</scope>
    <source>
        <strain evidence="3">DH-2019</strain>
    </source>
</reference>
<comment type="caution">
    <text evidence="3">The sequence shown here is derived from an EMBL/GenBank/DDBJ whole genome shotgun (WGS) entry which is preliminary data.</text>
</comment>
<protein>
    <recommendedName>
        <fullName evidence="5">Pentatricopeptide repeat-containing protein</fullName>
    </recommendedName>
</protein>
<sequence length="817" mass="92328">MALEPQIGLEILCDFTNKKLERQFADQQFCALLLNSLPKTLVVSFYACGVNESFVRGNANDSYGVESETEWERLLKPFDLEELRKSFNRITPFQLNKLLQLPLDVHTSMQLFQWAGSQMGYRHSFDVYYTLIDKAGAVKEFKIIDRLLLQMKEEGIVLKESIFIMIMRHYGRAGLPGQATRLLFDMRSTFSCEPTFKSYNVVLDVLLAGNCPKVAPNVIYEMLSKGISPTVFTFARVMKALCMVNEVDSACSLLRDMTKHGCVPNSIVYQTLIHALFVASRVNDALKLLEEMFLMGCTPDVNTFNDVIIGLCRVDRVHEAAKLVDRMLVRGFAPDDITYGVLMQGLCKTGQVDEARVLLKRVPNPNVALFNTLINGDGQVQEALELFRNMSSKGCKADIFTFNSLIYGLTKINKMDKALCMYQDMFLDGVIANTVTYNTLIHAFLRERETHKALKLVNDMLFRGCPLDEFTYTGLIKALCEDGAVEKSLGLFEEMLRKGLSANNLSCNILIGNLCRAGKIQNALEFLREMIYRGLKPDIVTYNNLISGLCKMRRIQEAYSLFEKLKTEGVCPDAITYNILIGSYCKAGSFEEKRMRFWIEEWPVEVALLVRWLLNFAKSSSNVELFVTKCSELCVQGMLQTDSHFQWQKHVSIYALTWRRGKVGYVGRSPSQVGLGTQDHLQVKELWPLQSGVNEPDDSLPPGFEGIQPANIWRVKLSQIPLIKWRCPPKHEVNIEWQVVAGEESKEVEAQNHREMRVLEAIYPRPSAISPNPSPLVDMENSFANEENTPLIPATSIEDDDAALDTSLGSLTANPIQ</sequence>
<dbReference type="InterPro" id="IPR011990">
    <property type="entry name" value="TPR-like_helical_dom_sf"/>
</dbReference>
<feature type="repeat" description="PPR" evidence="2">
    <location>
        <begin position="398"/>
        <end position="432"/>
    </location>
</feature>
<dbReference type="SUPFAM" id="SSF81901">
    <property type="entry name" value="HCP-like"/>
    <property type="match status" value="1"/>
</dbReference>
<evidence type="ECO:0000256" key="2">
    <source>
        <dbReference type="PROSITE-ProRule" id="PRU00708"/>
    </source>
</evidence>
<dbReference type="InterPro" id="IPR002885">
    <property type="entry name" value="PPR_rpt"/>
</dbReference>
<accession>A0ABR0U0V5</accession>
<keyword evidence="4" id="KW-1185">Reference proteome</keyword>
<dbReference type="PANTHER" id="PTHR45613">
    <property type="entry name" value="PENTATRICOPEPTIDE REPEAT-CONTAINING PROTEIN"/>
    <property type="match status" value="1"/>
</dbReference>
<feature type="repeat" description="PPR" evidence="2">
    <location>
        <begin position="265"/>
        <end position="299"/>
    </location>
</feature>